<dbReference type="SUPFAM" id="SSF54171">
    <property type="entry name" value="DNA-binding domain"/>
    <property type="match status" value="1"/>
</dbReference>
<gene>
    <name evidence="1" type="ORF">2L372D_026</name>
</gene>
<evidence type="ECO:0000313" key="1">
    <source>
        <dbReference type="EMBL" id="QDB73940.1"/>
    </source>
</evidence>
<organism evidence="1 2">
    <name type="scientific">Aeromonas phage 2L372D</name>
    <dbReference type="NCBI Taxonomy" id="2588097"/>
    <lineage>
        <taxon>Viruses</taxon>
        <taxon>Duplodnaviria</taxon>
        <taxon>Heunggongvirae</taxon>
        <taxon>Uroviricota</taxon>
        <taxon>Caudoviricetes</taxon>
        <taxon>Plateaulakevirus</taxon>
        <taxon>Plateaulakevirus pv2L372D</taxon>
    </lineage>
</organism>
<dbReference type="InterPro" id="IPR016177">
    <property type="entry name" value="DNA-bd_dom_sf"/>
</dbReference>
<evidence type="ECO:0000313" key="2">
    <source>
        <dbReference type="Proteomes" id="UP000316128"/>
    </source>
</evidence>
<dbReference type="EMBL" id="MK804893">
    <property type="protein sequence ID" value="QDB73940.1"/>
    <property type="molecule type" value="Genomic_DNA"/>
</dbReference>
<sequence length="223" mass="26845">MEKEIKMSKASEFSEYLRENYPVNNYTNAQRKSLFNYGINDADYRTHPCFNKKQLKCPIYSVWTGILARVYDKNQREVYPTYREVSVCEEWLMFSNFRKWFIENHIDGYAIDKDLLSQDNKIYSPETCVFVPTWLNNFTMDVKSRRGIYKIGVNWNNNREKFISRCSNPRTKKREHLGYFDNEINAYNAWLSRKLEHALDLKYEMDTIDLRIYPNVVEIIKSK</sequence>
<proteinExistence type="predicted"/>
<reference evidence="1 2" key="1">
    <citation type="submission" date="2019-04" db="EMBL/GenBank/DDBJ databases">
        <title>Nine Novel Phages from a Plateau Lake in Southwest China Provide Insights into Aeromonas Phage Diversity.</title>
        <authorList>
            <person name="Xiao W."/>
            <person name="Bai M."/>
            <person name="Wang Y."/>
            <person name="Cui X."/>
        </authorList>
    </citation>
    <scope>NUCLEOTIDE SEQUENCE [LARGE SCALE GENOMIC DNA]</scope>
</reference>
<dbReference type="Proteomes" id="UP000316128">
    <property type="component" value="Segment"/>
</dbReference>
<keyword evidence="2" id="KW-1185">Reference proteome</keyword>
<dbReference type="GO" id="GO:0003677">
    <property type="term" value="F:DNA binding"/>
    <property type="evidence" value="ECO:0007669"/>
    <property type="project" value="InterPro"/>
</dbReference>
<evidence type="ECO:0008006" key="3">
    <source>
        <dbReference type="Google" id="ProtNLM"/>
    </source>
</evidence>
<accession>A0A4Y5TX03</accession>
<protein>
    <recommendedName>
        <fullName evidence="3">DNA binding protein</fullName>
    </recommendedName>
</protein>
<name>A0A4Y5TX03_9CAUD</name>